<feature type="region of interest" description="Disordered" evidence="1">
    <location>
        <begin position="502"/>
        <end position="572"/>
    </location>
</feature>
<dbReference type="VEuPathDB" id="TriTrypDB:BSAL_19245"/>
<name>A0A0S4JG23_BODSA</name>
<feature type="compositionally biased region" description="Low complexity" evidence="1">
    <location>
        <begin position="621"/>
        <end position="630"/>
    </location>
</feature>
<proteinExistence type="predicted"/>
<feature type="region of interest" description="Disordered" evidence="1">
    <location>
        <begin position="291"/>
        <end position="312"/>
    </location>
</feature>
<dbReference type="Proteomes" id="UP000051952">
    <property type="component" value="Unassembled WGS sequence"/>
</dbReference>
<dbReference type="AlphaFoldDB" id="A0A0S4JG23"/>
<feature type="region of interest" description="Disordered" evidence="1">
    <location>
        <begin position="592"/>
        <end position="649"/>
    </location>
</feature>
<keyword evidence="3" id="KW-1185">Reference proteome</keyword>
<feature type="non-terminal residue" evidence="2">
    <location>
        <position position="1"/>
    </location>
</feature>
<feature type="region of interest" description="Disordered" evidence="1">
    <location>
        <begin position="1"/>
        <end position="28"/>
    </location>
</feature>
<feature type="compositionally biased region" description="Low complexity" evidence="1">
    <location>
        <begin position="299"/>
        <end position="312"/>
    </location>
</feature>
<feature type="compositionally biased region" description="Basic and acidic residues" evidence="1">
    <location>
        <begin position="502"/>
        <end position="512"/>
    </location>
</feature>
<organism evidence="2 3">
    <name type="scientific">Bodo saltans</name>
    <name type="common">Flagellated protozoan</name>
    <dbReference type="NCBI Taxonomy" id="75058"/>
    <lineage>
        <taxon>Eukaryota</taxon>
        <taxon>Discoba</taxon>
        <taxon>Euglenozoa</taxon>
        <taxon>Kinetoplastea</taxon>
        <taxon>Metakinetoplastina</taxon>
        <taxon>Eubodonida</taxon>
        <taxon>Bodonidae</taxon>
        <taxon>Bodo</taxon>
    </lineage>
</organism>
<accession>A0A0S4JG23</accession>
<evidence type="ECO:0000313" key="2">
    <source>
        <dbReference type="EMBL" id="CUG89092.1"/>
    </source>
</evidence>
<evidence type="ECO:0000256" key="1">
    <source>
        <dbReference type="SAM" id="MobiDB-lite"/>
    </source>
</evidence>
<sequence>DATEDSNNESFSVSPRKQHHQQLPPSEGLRDIDVVSESALFSHLRIISALPHDGIAASTIRTAVKEFEGIKIGPEGASIGMEGQPFHGQMQEVRHVWKKLVGMLHEFSVMGRILRSAMASQRRHRQTWIRLLETGALDDLCNDVGEDFQREDDDNSPLANPSTARSHLLPESLMRTATTRLQMRRLAMLVGTCRALDSSGAEAAIKKIHFENERRQSAAVATSMSATASINGRRGTSAVVMLASSASVSFPNDASVSHVFDDMKPSQSPTTALEESLDPFATVSSMPIARHLSRKQSRRSSSVVPSMNPSLSIVPPTTLMDLEMIVRAYGLVVPRLTLPAAELLATPSSLLDQHHQTKSPPSLTPLPSTDEGGSSSSKPVVHLGVELEQRLLERRQHRLDVLQKARRALEASSANDPSMLSRQRVLYASNRCDMGIMTTDCIVIQRCDVAAQTQTTGTVFEAATMDDVLGELSDARMALRERTQQLMLERHRSQALLSQLEKLQRQRQDHARRSAAAGSGTLGGAAAGTVSGTPDGDGDVATDAPMSPARCLSPVNSIISDSRGGGDDEGTMHVMNSAVDLLLLRFREQKDRAAMRRVPSSTTPSALERKASAARGARSNSPEQRSSSPPLRRPHSSSGNAPESTSAGPMIKRFKILGRLDRIDSAQHWNDSPHHQRHKTSPVRRPQSPPHVPTAGSHNHHSPSASGGRQMTIVPLQPEDLVIVDRHQAGSQPSPTIVSPATTDVGLPPAVAAARSPATAAAKLPSSRPTSSTLERQFGPIFARKLRSLEHHSNGLVGTVQEEDYWTGKREITAVVVPGGIDPRHGTKLVHKPGEGGGGGVHHTMNLLQGPSAAALTRHALGPSQMKSTHYGTVGAGGRK</sequence>
<reference evidence="3" key="1">
    <citation type="submission" date="2015-09" db="EMBL/GenBank/DDBJ databases">
        <authorList>
            <consortium name="Pathogen Informatics"/>
        </authorList>
    </citation>
    <scope>NUCLEOTIDE SEQUENCE [LARGE SCALE GENOMIC DNA]</scope>
    <source>
        <strain evidence="3">Lake Konstanz</strain>
    </source>
</reference>
<feature type="region of interest" description="Disordered" evidence="1">
    <location>
        <begin position="667"/>
        <end position="710"/>
    </location>
</feature>
<dbReference type="EMBL" id="CYKH01001704">
    <property type="protein sequence ID" value="CUG89092.1"/>
    <property type="molecule type" value="Genomic_DNA"/>
</dbReference>
<evidence type="ECO:0000313" key="3">
    <source>
        <dbReference type="Proteomes" id="UP000051952"/>
    </source>
</evidence>
<feature type="region of interest" description="Disordered" evidence="1">
    <location>
        <begin position="351"/>
        <end position="378"/>
    </location>
</feature>
<feature type="compositionally biased region" description="Low complexity" evidence="1">
    <location>
        <begin position="359"/>
        <end position="369"/>
    </location>
</feature>
<protein>
    <submittedName>
        <fullName evidence="2">Uncharacterized protein</fullName>
    </submittedName>
</protein>
<gene>
    <name evidence="2" type="ORF">BSAL_19245</name>
</gene>